<feature type="compositionally biased region" description="Low complexity" evidence="2">
    <location>
        <begin position="275"/>
        <end position="295"/>
    </location>
</feature>
<comment type="caution">
    <text evidence="3">The sequence shown here is derived from an EMBL/GenBank/DDBJ whole genome shotgun (WGS) entry which is preliminary data.</text>
</comment>
<feature type="region of interest" description="Disordered" evidence="2">
    <location>
        <begin position="275"/>
        <end position="304"/>
    </location>
</feature>
<dbReference type="Pfam" id="PF01564">
    <property type="entry name" value="Spermine_synth"/>
    <property type="match status" value="1"/>
</dbReference>
<gene>
    <name evidence="3" type="ORF">EV672_10452</name>
</gene>
<evidence type="ECO:0000313" key="4">
    <source>
        <dbReference type="Proteomes" id="UP000294593"/>
    </source>
</evidence>
<evidence type="ECO:0000256" key="1">
    <source>
        <dbReference type="ARBA" id="ARBA00023115"/>
    </source>
</evidence>
<keyword evidence="1" id="KW-0620">Polyamine biosynthesis</keyword>
<sequence>MTAAKSARTPARSPASPRARASKAGPLPDATVSEMAGVRYLHLDTPWIQGAMRIRQPHKLELEYIQRMMAWLLLRDPEQLAGTRTLHLGLGAAALTKFCHSTLRLPTTVVELNPQVIRICHAWFHLPDDDERLRVIEGDADRYVRDEAHIGSADALCVDLYDHEAASPALDDEAFYRACWQVLDDGGVMTVNLFGRDASFERSAQRIAAAFGDAHVAVFKPTSDGNTIVLAWKGFALPEREVLVQRAETLATRWPLPARKWVKLLSAWAPEKSVKPAARPAAEAEPQAEPQAAAKSARKKAASP</sequence>
<evidence type="ECO:0000313" key="3">
    <source>
        <dbReference type="EMBL" id="TDP83674.1"/>
    </source>
</evidence>
<dbReference type="Proteomes" id="UP000294593">
    <property type="component" value="Unassembled WGS sequence"/>
</dbReference>
<keyword evidence="4" id="KW-1185">Reference proteome</keyword>
<protein>
    <submittedName>
        <fullName evidence="3">Spermidine synthase</fullName>
    </submittedName>
</protein>
<dbReference type="AlphaFoldDB" id="A0A4R6RC84"/>
<dbReference type="EMBL" id="SNXW01000004">
    <property type="protein sequence ID" value="TDP83674.1"/>
    <property type="molecule type" value="Genomic_DNA"/>
</dbReference>
<name>A0A4R6RC84_9BURK</name>
<dbReference type="GO" id="GO:0006596">
    <property type="term" value="P:polyamine biosynthetic process"/>
    <property type="evidence" value="ECO:0007669"/>
    <property type="project" value="UniProtKB-KW"/>
</dbReference>
<accession>A0A4R6RC84</accession>
<feature type="region of interest" description="Disordered" evidence="2">
    <location>
        <begin position="1"/>
        <end position="28"/>
    </location>
</feature>
<dbReference type="PANTHER" id="PTHR43317">
    <property type="entry name" value="THERMOSPERMINE SYNTHASE ACAULIS5"/>
    <property type="match status" value="1"/>
</dbReference>
<dbReference type="InterPro" id="IPR029063">
    <property type="entry name" value="SAM-dependent_MTases_sf"/>
</dbReference>
<reference evidence="3 4" key="1">
    <citation type="submission" date="2019-03" db="EMBL/GenBank/DDBJ databases">
        <title>Genomic Encyclopedia of Type Strains, Phase IV (KMG-IV): sequencing the most valuable type-strain genomes for metagenomic binning, comparative biology and taxonomic classification.</title>
        <authorList>
            <person name="Goeker M."/>
        </authorList>
    </citation>
    <scope>NUCLEOTIDE SEQUENCE [LARGE SCALE GENOMIC DNA]</scope>
    <source>
        <strain evidence="3 4">DSM 11901</strain>
    </source>
</reference>
<proteinExistence type="predicted"/>
<dbReference type="SUPFAM" id="SSF53335">
    <property type="entry name" value="S-adenosyl-L-methionine-dependent methyltransferases"/>
    <property type="match status" value="1"/>
</dbReference>
<feature type="compositionally biased region" description="Low complexity" evidence="2">
    <location>
        <begin position="1"/>
        <end position="24"/>
    </location>
</feature>
<dbReference type="PANTHER" id="PTHR43317:SF1">
    <property type="entry name" value="THERMOSPERMINE SYNTHASE ACAULIS5"/>
    <property type="match status" value="1"/>
</dbReference>
<dbReference type="RefSeq" id="WP_424923133.1">
    <property type="nucleotide sequence ID" value="NZ_SNXW01000004.1"/>
</dbReference>
<organism evidence="3 4">
    <name type="scientific">Aquabacterium commune</name>
    <dbReference type="NCBI Taxonomy" id="70586"/>
    <lineage>
        <taxon>Bacteria</taxon>
        <taxon>Pseudomonadati</taxon>
        <taxon>Pseudomonadota</taxon>
        <taxon>Betaproteobacteria</taxon>
        <taxon>Burkholderiales</taxon>
        <taxon>Aquabacterium</taxon>
    </lineage>
</organism>
<dbReference type="Gene3D" id="3.40.50.150">
    <property type="entry name" value="Vaccinia Virus protein VP39"/>
    <property type="match status" value="1"/>
</dbReference>
<evidence type="ECO:0000256" key="2">
    <source>
        <dbReference type="SAM" id="MobiDB-lite"/>
    </source>
</evidence>